<dbReference type="InterPro" id="IPR056884">
    <property type="entry name" value="NPHP3-like_N"/>
</dbReference>
<reference evidence="4 5" key="1">
    <citation type="submission" date="2024-01" db="EMBL/GenBank/DDBJ databases">
        <title>A draft genome for a cacao thread blight-causing isolate of Paramarasmius palmivorus.</title>
        <authorList>
            <person name="Baruah I.K."/>
            <person name="Bukari Y."/>
            <person name="Amoako-Attah I."/>
            <person name="Meinhardt L.W."/>
            <person name="Bailey B.A."/>
            <person name="Cohen S.P."/>
        </authorList>
    </citation>
    <scope>NUCLEOTIDE SEQUENCE [LARGE SCALE GENOMIC DNA]</scope>
    <source>
        <strain evidence="4 5">GH-12</strain>
    </source>
</reference>
<accession>A0AAW0DAY6</accession>
<keyword evidence="1" id="KW-0677">Repeat</keyword>
<comment type="caution">
    <text evidence="4">The sequence shown here is derived from an EMBL/GenBank/DDBJ whole genome shotgun (WGS) entry which is preliminary data.</text>
</comment>
<evidence type="ECO:0000259" key="3">
    <source>
        <dbReference type="PROSITE" id="PS50837"/>
    </source>
</evidence>
<dbReference type="PANTHER" id="PTHR10039:SF10">
    <property type="entry name" value="NACHT DOMAIN-CONTAINING PROTEIN"/>
    <property type="match status" value="1"/>
</dbReference>
<dbReference type="Gene3D" id="3.40.50.300">
    <property type="entry name" value="P-loop containing nucleotide triphosphate hydrolases"/>
    <property type="match status" value="1"/>
</dbReference>
<dbReference type="Pfam" id="PF24883">
    <property type="entry name" value="NPHP3_N"/>
    <property type="match status" value="1"/>
</dbReference>
<dbReference type="PROSITE" id="PS50837">
    <property type="entry name" value="NACHT"/>
    <property type="match status" value="1"/>
</dbReference>
<keyword evidence="5" id="KW-1185">Reference proteome</keyword>
<proteinExistence type="predicted"/>
<feature type="domain" description="NACHT" evidence="3">
    <location>
        <begin position="381"/>
        <end position="537"/>
    </location>
</feature>
<dbReference type="PANTHER" id="PTHR10039">
    <property type="entry name" value="AMELOGENIN"/>
    <property type="match status" value="1"/>
</dbReference>
<organism evidence="4 5">
    <name type="scientific">Paramarasmius palmivorus</name>
    <dbReference type="NCBI Taxonomy" id="297713"/>
    <lineage>
        <taxon>Eukaryota</taxon>
        <taxon>Fungi</taxon>
        <taxon>Dikarya</taxon>
        <taxon>Basidiomycota</taxon>
        <taxon>Agaricomycotina</taxon>
        <taxon>Agaricomycetes</taxon>
        <taxon>Agaricomycetidae</taxon>
        <taxon>Agaricales</taxon>
        <taxon>Marasmiineae</taxon>
        <taxon>Marasmiaceae</taxon>
        <taxon>Paramarasmius</taxon>
    </lineage>
</organism>
<gene>
    <name evidence="4" type="ORF">VNI00_005933</name>
</gene>
<dbReference type="InterPro" id="IPR027417">
    <property type="entry name" value="P-loop_NTPase"/>
</dbReference>
<evidence type="ECO:0000256" key="2">
    <source>
        <dbReference type="SAM" id="MobiDB-lite"/>
    </source>
</evidence>
<dbReference type="Proteomes" id="UP001383192">
    <property type="component" value="Unassembled WGS sequence"/>
</dbReference>
<protein>
    <recommendedName>
        <fullName evidence="3">NACHT domain-containing protein</fullName>
    </recommendedName>
</protein>
<name>A0AAW0DAY6_9AGAR</name>
<evidence type="ECO:0000313" key="5">
    <source>
        <dbReference type="Proteomes" id="UP001383192"/>
    </source>
</evidence>
<evidence type="ECO:0000313" key="4">
    <source>
        <dbReference type="EMBL" id="KAK7049332.1"/>
    </source>
</evidence>
<evidence type="ECO:0000256" key="1">
    <source>
        <dbReference type="ARBA" id="ARBA00022737"/>
    </source>
</evidence>
<feature type="region of interest" description="Disordered" evidence="2">
    <location>
        <begin position="126"/>
        <end position="172"/>
    </location>
</feature>
<sequence>MSTSDFRIKGLRIDGFPTTNKKLTICIQSPDGAQVSYLTDMKEVGDGGCQTDFHVPLVEPSETLSLEVYRHRSLRGNTLLASVGISREELVGLDRGGEIQKGMVVHKKTHHYRLKLSLKTDRAVTPINLPPQSSTPNATAPLEQATDELSPKRPDVDPGPQVAPFDVGPQLDDLRRKTDKREKFFGRTDALLKILGELSENDIARAAYIAVSGLYHLVTNQHHKNKAIVELYDNMVETYRIAVDKDALNKHGHFSKLFEDIVKQSQECYIFLSSYMVQDRLYKVMDFWDTPSKIAEFNEAFKQLREQFFTSQIKVTTVAVLTTQKAVESLDLNVMPPDRKETLRTLEPTRKPLGPKSHCLPGTRRSTLEKIQGLVFGGKQSILWISGIAGCGKSSLIGTLHDLLSKSGFNSRLAAFIRFDRTEYRDAREFVKTLAYLLANFDERLGKPIAEAIRRNRTISQSTELSVQVQDLLINPLRGLSEELAREGPLVVLVDGIDECSRSDRAESNFRRQMLELFADDAFKFLPFIRFVLASRPEEDIVDYLQYCDNHVLHFPLDHMSEETRSDIRYFLTKSFKRPFFRILDEARRSSAVELLAERASGLFIWASTVIEFIQENVVHRLNAFTKTEPPKDALYALSTLYETTLDSLVHEHGDDDIRQNMHMALGLIMAFAQSPVLIRKSHDKASILPGLFKYVKYADETGILGAIGKLRSLVTMTEHEGYQLLHKSFDDFLTSNPTHRWYIDVKKYEVILTEATISCMIADLEDSNREMRPLPLYRYAARWSTYYWEVHRGQSSPELAKIVKKLLLQYAIRWLHCFDHPKIIKGNLAQRCFGAICRFQIEQGNYDSEFLRKAWLGASRLEVINKKQIFVQDFFFVMLYDAARDSKVIKAEIDGQDNLTWEVDNIYMSVYVSMANGSHIYEEILAVMKKKPLPPIVSLGPEIQMPIRIVSEGKITMDRGDIKDVDDESTKGFIEWTGEKDDWYSE</sequence>
<dbReference type="SUPFAM" id="SSF52540">
    <property type="entry name" value="P-loop containing nucleoside triphosphate hydrolases"/>
    <property type="match status" value="1"/>
</dbReference>
<dbReference type="EMBL" id="JAYKXP010000017">
    <property type="protein sequence ID" value="KAK7049332.1"/>
    <property type="molecule type" value="Genomic_DNA"/>
</dbReference>
<dbReference type="AlphaFoldDB" id="A0AAW0DAY6"/>
<dbReference type="InterPro" id="IPR007111">
    <property type="entry name" value="NACHT_NTPase"/>
</dbReference>